<organism evidence="2 3">
    <name type="scientific">Palleronia salina</name>
    <dbReference type="NCBI Taxonomy" id="313368"/>
    <lineage>
        <taxon>Bacteria</taxon>
        <taxon>Pseudomonadati</taxon>
        <taxon>Pseudomonadota</taxon>
        <taxon>Alphaproteobacteria</taxon>
        <taxon>Rhodobacterales</taxon>
        <taxon>Roseobacteraceae</taxon>
        <taxon>Palleronia</taxon>
    </lineage>
</organism>
<feature type="domain" description="MlaB-like STAS" evidence="1">
    <location>
        <begin position="12"/>
        <end position="86"/>
    </location>
</feature>
<dbReference type="Pfam" id="PF13466">
    <property type="entry name" value="STAS_2"/>
    <property type="match status" value="1"/>
</dbReference>
<keyword evidence="3" id="KW-1185">Reference proteome</keyword>
<reference evidence="2 3" key="1">
    <citation type="submission" date="2016-11" db="EMBL/GenBank/DDBJ databases">
        <authorList>
            <person name="Jaros S."/>
            <person name="Januszkiewicz K."/>
            <person name="Wedrychowicz H."/>
        </authorList>
    </citation>
    <scope>NUCLEOTIDE SEQUENCE [LARGE SCALE GENOMIC DNA]</scope>
    <source>
        <strain evidence="2 3">DSM 26892</strain>
    </source>
</reference>
<dbReference type="Gene3D" id="3.30.750.24">
    <property type="entry name" value="STAS domain"/>
    <property type="match status" value="1"/>
</dbReference>
<dbReference type="EMBL" id="FQZA01000006">
    <property type="protein sequence ID" value="SHJ25835.1"/>
    <property type="molecule type" value="Genomic_DNA"/>
</dbReference>
<evidence type="ECO:0000313" key="3">
    <source>
        <dbReference type="Proteomes" id="UP000184040"/>
    </source>
</evidence>
<dbReference type="STRING" id="313368.SAMN04488012_106152"/>
<gene>
    <name evidence="2" type="ORF">SAMN04488012_106152</name>
</gene>
<dbReference type="SUPFAM" id="SSF52091">
    <property type="entry name" value="SpoIIaa-like"/>
    <property type="match status" value="1"/>
</dbReference>
<dbReference type="RefSeq" id="WP_073128773.1">
    <property type="nucleotide sequence ID" value="NZ_FQZA01000006.1"/>
</dbReference>
<accession>A0A1M6HUG5</accession>
<evidence type="ECO:0000259" key="1">
    <source>
        <dbReference type="Pfam" id="PF13466"/>
    </source>
</evidence>
<sequence length="94" mass="10117">MDGETRTETVTLDARMPSLAADQLIERLAQVKAGSVHLDGLQVRTMGARVAEVLCRFKRAHKAAGGTLTCAASPDLHDDLRILGLDHLLLGKDL</sequence>
<dbReference type="AlphaFoldDB" id="A0A1M6HUG5"/>
<name>A0A1M6HUG5_9RHOB</name>
<evidence type="ECO:0000313" key="2">
    <source>
        <dbReference type="EMBL" id="SHJ25835.1"/>
    </source>
</evidence>
<dbReference type="InterPro" id="IPR036513">
    <property type="entry name" value="STAS_dom_sf"/>
</dbReference>
<dbReference type="InterPro" id="IPR058548">
    <property type="entry name" value="MlaB-like_STAS"/>
</dbReference>
<proteinExistence type="predicted"/>
<protein>
    <submittedName>
        <fullName evidence="2">STAS domain-containing protein</fullName>
    </submittedName>
</protein>
<dbReference type="Proteomes" id="UP000184040">
    <property type="component" value="Unassembled WGS sequence"/>
</dbReference>